<dbReference type="InterPro" id="IPR047817">
    <property type="entry name" value="ABC2_TM_bact-type"/>
</dbReference>
<evidence type="ECO:0000256" key="6">
    <source>
        <dbReference type="RuleBase" id="RU361157"/>
    </source>
</evidence>
<reference evidence="8 9" key="1">
    <citation type="submission" date="2020-08" db="EMBL/GenBank/DDBJ databases">
        <title>A Genomic Blueprint of the Chicken Gut Microbiome.</title>
        <authorList>
            <person name="Gilroy R."/>
            <person name="Ravi A."/>
            <person name="Getino M."/>
            <person name="Pursley I."/>
            <person name="Horton D.L."/>
            <person name="Alikhan N.-F."/>
            <person name="Baker D."/>
            <person name="Gharbi K."/>
            <person name="Hall N."/>
            <person name="Watson M."/>
            <person name="Adriaenssens E.M."/>
            <person name="Foster-Nyarko E."/>
            <person name="Jarju S."/>
            <person name="Secka A."/>
            <person name="Antonio M."/>
            <person name="Oren A."/>
            <person name="Chaudhuri R."/>
            <person name="La Ragione R.M."/>
            <person name="Hildebrand F."/>
            <person name="Pallen M.J."/>
        </authorList>
    </citation>
    <scope>NUCLEOTIDE SEQUENCE [LARGE SCALE GENOMIC DNA]</scope>
    <source>
        <strain evidence="8 9">Sa1BUA8</strain>
    </source>
</reference>
<evidence type="ECO:0000256" key="2">
    <source>
        <dbReference type="ARBA" id="ARBA00022692"/>
    </source>
</evidence>
<sequence length="283" mass="29322">MTTIATTAPTTTARPRPVADVLTMLRRSLLRAVRYPGLTVFLVGGPMVMLLLFVYVFGGAFGGAFGAGVAPGITPGADGRAAYLDYITPTLLVITVVGGATSVAVSAAMDAASGIMSRFKTMAISPGSILSGHVLGFAVQAMIAVVLVLGAAIAMGYRPGADALDWLALAGLLVLLGICLDWLCVAMGLNARSVETASNTPMILLLLPFLGSGFVPVETMPTAVRWFAEHQPFTPVIDTVRGLLGGGAGLDGSTVVQAVAWCVVIGVAGYVWARALFRRERRL</sequence>
<feature type="transmembrane region" description="Helical" evidence="6">
    <location>
        <begin position="201"/>
        <end position="217"/>
    </location>
</feature>
<dbReference type="EMBL" id="JACSPN010000015">
    <property type="protein sequence ID" value="MBE7701051.1"/>
    <property type="molecule type" value="Genomic_DNA"/>
</dbReference>
<dbReference type="InterPro" id="IPR013525">
    <property type="entry name" value="ABC2_TM"/>
</dbReference>
<dbReference type="GO" id="GO:0043190">
    <property type="term" value="C:ATP-binding cassette (ABC) transporter complex"/>
    <property type="evidence" value="ECO:0007669"/>
    <property type="project" value="InterPro"/>
</dbReference>
<dbReference type="RefSeq" id="WP_193720310.1">
    <property type="nucleotide sequence ID" value="NZ_JACSPN010000015.1"/>
</dbReference>
<keyword evidence="9" id="KW-1185">Reference proteome</keyword>
<dbReference type="GO" id="GO:0140359">
    <property type="term" value="F:ABC-type transporter activity"/>
    <property type="evidence" value="ECO:0007669"/>
    <property type="project" value="InterPro"/>
</dbReference>
<keyword evidence="6" id="KW-1003">Cell membrane</keyword>
<keyword evidence="6" id="KW-0813">Transport</keyword>
<keyword evidence="4 6" id="KW-0472">Membrane</keyword>
<dbReference type="PANTHER" id="PTHR43229">
    <property type="entry name" value="NODULATION PROTEIN J"/>
    <property type="match status" value="1"/>
</dbReference>
<evidence type="ECO:0000256" key="4">
    <source>
        <dbReference type="ARBA" id="ARBA00023136"/>
    </source>
</evidence>
<comment type="similarity">
    <text evidence="6">Belongs to the ABC-2 integral membrane protein family.</text>
</comment>
<dbReference type="Proteomes" id="UP000822993">
    <property type="component" value="Unassembled WGS sequence"/>
</dbReference>
<evidence type="ECO:0000259" key="7">
    <source>
        <dbReference type="PROSITE" id="PS51012"/>
    </source>
</evidence>
<evidence type="ECO:0000256" key="3">
    <source>
        <dbReference type="ARBA" id="ARBA00022989"/>
    </source>
</evidence>
<keyword evidence="2 6" id="KW-0812">Transmembrane</keyword>
<evidence type="ECO:0000256" key="1">
    <source>
        <dbReference type="ARBA" id="ARBA00004141"/>
    </source>
</evidence>
<feature type="transmembrane region" description="Helical" evidence="6">
    <location>
        <begin position="166"/>
        <end position="189"/>
    </location>
</feature>
<feature type="domain" description="ABC transmembrane type-2" evidence="7">
    <location>
        <begin position="37"/>
        <end position="280"/>
    </location>
</feature>
<name>A0A9D5Z003_9CELL</name>
<evidence type="ECO:0000313" key="9">
    <source>
        <dbReference type="Proteomes" id="UP000822993"/>
    </source>
</evidence>
<feature type="transmembrane region" description="Helical" evidence="6">
    <location>
        <begin position="86"/>
        <end position="109"/>
    </location>
</feature>
<organism evidence="8 9">
    <name type="scientific">Oerskovia douganii</name>
    <dbReference type="NCBI Taxonomy" id="2762210"/>
    <lineage>
        <taxon>Bacteria</taxon>
        <taxon>Bacillati</taxon>
        <taxon>Actinomycetota</taxon>
        <taxon>Actinomycetes</taxon>
        <taxon>Micrococcales</taxon>
        <taxon>Cellulomonadaceae</taxon>
        <taxon>Oerskovia</taxon>
    </lineage>
</organism>
<dbReference type="GO" id="GO:0046677">
    <property type="term" value="P:response to antibiotic"/>
    <property type="evidence" value="ECO:0007669"/>
    <property type="project" value="UniProtKB-KW"/>
</dbReference>
<dbReference type="PIRSF" id="PIRSF006648">
    <property type="entry name" value="DrrB"/>
    <property type="match status" value="1"/>
</dbReference>
<keyword evidence="3 6" id="KW-1133">Transmembrane helix</keyword>
<protein>
    <recommendedName>
        <fullName evidence="6">Transport permease protein</fullName>
    </recommendedName>
</protein>
<evidence type="ECO:0000256" key="5">
    <source>
        <dbReference type="ARBA" id="ARBA00023251"/>
    </source>
</evidence>
<comment type="caution">
    <text evidence="8">The sequence shown here is derived from an EMBL/GenBank/DDBJ whole genome shotgun (WGS) entry which is preliminary data.</text>
</comment>
<gene>
    <name evidence="8" type="ORF">H9623_12145</name>
</gene>
<feature type="transmembrane region" description="Helical" evidence="6">
    <location>
        <begin position="130"/>
        <end position="154"/>
    </location>
</feature>
<dbReference type="InterPro" id="IPR000412">
    <property type="entry name" value="ABC_2_transport"/>
</dbReference>
<dbReference type="PANTHER" id="PTHR43229:SF2">
    <property type="entry name" value="NODULATION PROTEIN J"/>
    <property type="match status" value="1"/>
</dbReference>
<dbReference type="AlphaFoldDB" id="A0A9D5Z003"/>
<dbReference type="PROSITE" id="PS51012">
    <property type="entry name" value="ABC_TM2"/>
    <property type="match status" value="1"/>
</dbReference>
<keyword evidence="5" id="KW-0046">Antibiotic resistance</keyword>
<comment type="subcellular location">
    <subcellularLocation>
        <location evidence="6">Cell membrane</location>
        <topology evidence="6">Multi-pass membrane protein</topology>
    </subcellularLocation>
    <subcellularLocation>
        <location evidence="1">Membrane</location>
        <topology evidence="1">Multi-pass membrane protein</topology>
    </subcellularLocation>
</comment>
<accession>A0A9D5Z003</accession>
<proteinExistence type="inferred from homology"/>
<dbReference type="Pfam" id="PF01061">
    <property type="entry name" value="ABC2_membrane"/>
    <property type="match status" value="1"/>
</dbReference>
<feature type="transmembrane region" description="Helical" evidence="6">
    <location>
        <begin position="258"/>
        <end position="277"/>
    </location>
</feature>
<evidence type="ECO:0000313" key="8">
    <source>
        <dbReference type="EMBL" id="MBE7701051.1"/>
    </source>
</evidence>
<dbReference type="InterPro" id="IPR051784">
    <property type="entry name" value="Nod_factor_ABC_transporter"/>
</dbReference>
<feature type="transmembrane region" description="Helical" evidence="6">
    <location>
        <begin position="35"/>
        <end position="66"/>
    </location>
</feature>